<gene>
    <name evidence="1" type="ORF">Syun_014777</name>
</gene>
<accession>A0AAP0JK59</accession>
<proteinExistence type="predicted"/>
<dbReference type="EMBL" id="JBBNAF010000006">
    <property type="protein sequence ID" value="KAK9135447.1"/>
    <property type="molecule type" value="Genomic_DNA"/>
</dbReference>
<dbReference type="Proteomes" id="UP001420932">
    <property type="component" value="Unassembled WGS sequence"/>
</dbReference>
<reference evidence="1 2" key="1">
    <citation type="submission" date="2024-01" db="EMBL/GenBank/DDBJ databases">
        <title>Genome assemblies of Stephania.</title>
        <authorList>
            <person name="Yang L."/>
        </authorList>
    </citation>
    <scope>NUCLEOTIDE SEQUENCE [LARGE SCALE GENOMIC DNA]</scope>
    <source>
        <strain evidence="1">YNDBR</strain>
        <tissue evidence="1">Leaf</tissue>
    </source>
</reference>
<name>A0AAP0JK59_9MAGN</name>
<organism evidence="1 2">
    <name type="scientific">Stephania yunnanensis</name>
    <dbReference type="NCBI Taxonomy" id="152371"/>
    <lineage>
        <taxon>Eukaryota</taxon>
        <taxon>Viridiplantae</taxon>
        <taxon>Streptophyta</taxon>
        <taxon>Embryophyta</taxon>
        <taxon>Tracheophyta</taxon>
        <taxon>Spermatophyta</taxon>
        <taxon>Magnoliopsida</taxon>
        <taxon>Ranunculales</taxon>
        <taxon>Menispermaceae</taxon>
        <taxon>Menispermoideae</taxon>
        <taxon>Cissampelideae</taxon>
        <taxon>Stephania</taxon>
    </lineage>
</organism>
<dbReference type="AlphaFoldDB" id="A0AAP0JK59"/>
<comment type="caution">
    <text evidence="1">The sequence shown here is derived from an EMBL/GenBank/DDBJ whole genome shotgun (WGS) entry which is preliminary data.</text>
</comment>
<evidence type="ECO:0000313" key="2">
    <source>
        <dbReference type="Proteomes" id="UP001420932"/>
    </source>
</evidence>
<protein>
    <submittedName>
        <fullName evidence="1">Uncharacterized protein</fullName>
    </submittedName>
</protein>
<evidence type="ECO:0000313" key="1">
    <source>
        <dbReference type="EMBL" id="KAK9135447.1"/>
    </source>
</evidence>
<keyword evidence="2" id="KW-1185">Reference proteome</keyword>
<sequence>MAIRGEGWGRDGICEGSGVGKGSEIDGGERGCEGRSVAYVTGGKTDVSVYTRIVRAREITIVHFPRRYLGHESRTDLGSEGLRSEDVEFHVGGVVRSMIFIGESETRVPGGDYWEAKLEDEGCMRDLVRFLCFVKNLGRLRRDCGLVIRSRGRWGKCG</sequence>